<dbReference type="AlphaFoldDB" id="A0A9W8MYL2"/>
<gene>
    <name evidence="2" type="ORF">NLJ89_g2766</name>
</gene>
<feature type="region of interest" description="Disordered" evidence="1">
    <location>
        <begin position="264"/>
        <end position="288"/>
    </location>
</feature>
<proteinExistence type="predicted"/>
<dbReference type="InterPro" id="IPR032675">
    <property type="entry name" value="LRR_dom_sf"/>
</dbReference>
<dbReference type="EMBL" id="JANKHO010000180">
    <property type="protein sequence ID" value="KAJ3513765.1"/>
    <property type="molecule type" value="Genomic_DNA"/>
</dbReference>
<dbReference type="Proteomes" id="UP001148786">
    <property type="component" value="Unassembled WGS sequence"/>
</dbReference>
<evidence type="ECO:0000313" key="3">
    <source>
        <dbReference type="Proteomes" id="UP001148786"/>
    </source>
</evidence>
<dbReference type="Gene3D" id="3.80.10.10">
    <property type="entry name" value="Ribonuclease Inhibitor"/>
    <property type="match status" value="1"/>
</dbReference>
<keyword evidence="3" id="KW-1185">Reference proteome</keyword>
<sequence length="415" mass="47090">MDDKFGYANKPPIFLNDLFDAVIRQPHRLRRLIIRLSSTRLDFEAMDANRMDMASSLQEVLLHISEHPFLLTFATSRPALPWLQSLPNLTKLSLMGISRAPIVSNLTSLTLQALHATHGHAKAIFTASPNLMHLILADLCPLHWPYSLSPEKIEAPSLRSLAVSLSRTYGDSSSIYLPSVLHAPNLSYLEIDGDLSFYQVFGPSISLPKIETVRISDYHDRIFVDHPPYEQRDINLFHSLTSLRHLQLINVPVDSLLTRPETKKRGLVRRRSMNTPKPVEQETSGASQLAEGLPAQGLPWPELRSITLDTLRSSTVLSLCQYVSAHGGIRKIELSRNAMRHLTGSLRREGDRIFQPVTFADRLTQAQIWHYCLLWTPAGRKDVREWLSKLVEIRDMEPQLYGMLDPERMTLGEMV</sequence>
<organism evidence="2 3">
    <name type="scientific">Agrocybe chaxingu</name>
    <dbReference type="NCBI Taxonomy" id="84603"/>
    <lineage>
        <taxon>Eukaryota</taxon>
        <taxon>Fungi</taxon>
        <taxon>Dikarya</taxon>
        <taxon>Basidiomycota</taxon>
        <taxon>Agaricomycotina</taxon>
        <taxon>Agaricomycetes</taxon>
        <taxon>Agaricomycetidae</taxon>
        <taxon>Agaricales</taxon>
        <taxon>Agaricineae</taxon>
        <taxon>Strophariaceae</taxon>
        <taxon>Agrocybe</taxon>
    </lineage>
</organism>
<name>A0A9W8MYL2_9AGAR</name>
<comment type="caution">
    <text evidence="2">The sequence shown here is derived from an EMBL/GenBank/DDBJ whole genome shotgun (WGS) entry which is preliminary data.</text>
</comment>
<evidence type="ECO:0008006" key="4">
    <source>
        <dbReference type="Google" id="ProtNLM"/>
    </source>
</evidence>
<protein>
    <recommendedName>
        <fullName evidence="4">F-box domain-containing protein</fullName>
    </recommendedName>
</protein>
<evidence type="ECO:0000313" key="2">
    <source>
        <dbReference type="EMBL" id="KAJ3513765.1"/>
    </source>
</evidence>
<reference evidence="2" key="1">
    <citation type="submission" date="2022-07" db="EMBL/GenBank/DDBJ databases">
        <title>Genome Sequence of Agrocybe chaxingu.</title>
        <authorList>
            <person name="Buettner E."/>
        </authorList>
    </citation>
    <scope>NUCLEOTIDE SEQUENCE</scope>
    <source>
        <strain evidence="2">MP-N11</strain>
    </source>
</reference>
<accession>A0A9W8MYL2</accession>
<dbReference type="SUPFAM" id="SSF52047">
    <property type="entry name" value="RNI-like"/>
    <property type="match status" value="1"/>
</dbReference>
<evidence type="ECO:0000256" key="1">
    <source>
        <dbReference type="SAM" id="MobiDB-lite"/>
    </source>
</evidence>
<dbReference type="OrthoDB" id="3048040at2759"/>